<evidence type="ECO:0000256" key="2">
    <source>
        <dbReference type="SAM" id="MobiDB-lite"/>
    </source>
</evidence>
<evidence type="ECO:0000313" key="4">
    <source>
        <dbReference type="Proteomes" id="UP001608902"/>
    </source>
</evidence>
<dbReference type="InterPro" id="IPR019734">
    <property type="entry name" value="TPR_rpt"/>
</dbReference>
<feature type="repeat" description="TPR" evidence="1">
    <location>
        <begin position="545"/>
        <end position="578"/>
    </location>
</feature>
<dbReference type="Pfam" id="PF13424">
    <property type="entry name" value="TPR_12"/>
    <property type="match status" value="1"/>
</dbReference>
<dbReference type="Pfam" id="PF13181">
    <property type="entry name" value="TPR_8"/>
    <property type="match status" value="1"/>
</dbReference>
<dbReference type="PROSITE" id="PS50005">
    <property type="entry name" value="TPR"/>
    <property type="match status" value="6"/>
</dbReference>
<dbReference type="PANTHER" id="PTHR44117">
    <property type="entry name" value="INTRAFLAGELLAR TRANSPORT PROTEIN 88 HOMOLOG"/>
    <property type="match status" value="1"/>
</dbReference>
<keyword evidence="1" id="KW-0802">TPR repeat</keyword>
<name>A0ABD6EI70_9BILA</name>
<feature type="compositionally biased region" description="Basic and acidic residues" evidence="2">
    <location>
        <begin position="712"/>
        <end position="722"/>
    </location>
</feature>
<feature type="region of interest" description="Disordered" evidence="2">
    <location>
        <begin position="31"/>
        <end position="52"/>
    </location>
</feature>
<evidence type="ECO:0000313" key="3">
    <source>
        <dbReference type="EMBL" id="MFH4976663.1"/>
    </source>
</evidence>
<dbReference type="Pfam" id="PF12895">
    <property type="entry name" value="ANAPC3"/>
    <property type="match status" value="1"/>
</dbReference>
<accession>A0ABD6EI70</accession>
<dbReference type="SUPFAM" id="SSF81901">
    <property type="entry name" value="HCP-like"/>
    <property type="match status" value="1"/>
</dbReference>
<gene>
    <name evidence="3" type="ORF">AB6A40_003372</name>
</gene>
<dbReference type="FunFam" id="1.25.40.10:FF:001034">
    <property type="entry name" value="Intraflagellar transport 88 homolog"/>
    <property type="match status" value="1"/>
</dbReference>
<dbReference type="PANTHER" id="PTHR44117:SF1">
    <property type="entry name" value="INTRAFLAGELLAR TRANSPORT PROTEIN 88 HOMOLOG"/>
    <property type="match status" value="1"/>
</dbReference>
<comment type="caution">
    <text evidence="3">The sequence shown here is derived from an EMBL/GenBank/DDBJ whole genome shotgun (WGS) entry which is preliminary data.</text>
</comment>
<reference evidence="3 4" key="1">
    <citation type="submission" date="2024-08" db="EMBL/GenBank/DDBJ databases">
        <title>Gnathostoma spinigerum genome.</title>
        <authorList>
            <person name="Gonzalez-Bertolin B."/>
            <person name="Monzon S."/>
            <person name="Zaballos A."/>
            <person name="Jimenez P."/>
            <person name="Dekumyoy P."/>
            <person name="Varona S."/>
            <person name="Cuesta I."/>
            <person name="Sumanam S."/>
            <person name="Adisakwattana P."/>
            <person name="Gasser R.B."/>
            <person name="Hernandez-Gonzalez A."/>
            <person name="Young N.D."/>
            <person name="Perteguer M.J."/>
        </authorList>
    </citation>
    <scope>NUCLEOTIDE SEQUENCE [LARGE SCALE GENOMIC DNA]</scope>
    <source>
        <strain evidence="3">AL3</strain>
        <tissue evidence="3">Liver</tissue>
    </source>
</reference>
<feature type="repeat" description="TPR" evidence="1">
    <location>
        <begin position="511"/>
        <end position="544"/>
    </location>
</feature>
<feature type="compositionally biased region" description="Polar residues" evidence="2">
    <location>
        <begin position="723"/>
        <end position="744"/>
    </location>
</feature>
<dbReference type="SUPFAM" id="SSF48452">
    <property type="entry name" value="TPR-like"/>
    <property type="match status" value="1"/>
</dbReference>
<feature type="repeat" description="TPR" evidence="1">
    <location>
        <begin position="266"/>
        <end position="299"/>
    </location>
</feature>
<dbReference type="PROSITE" id="PS50293">
    <property type="entry name" value="TPR_REGION"/>
    <property type="match status" value="1"/>
</dbReference>
<dbReference type="AlphaFoldDB" id="A0ABD6EI70"/>
<organism evidence="3 4">
    <name type="scientific">Gnathostoma spinigerum</name>
    <dbReference type="NCBI Taxonomy" id="75299"/>
    <lineage>
        <taxon>Eukaryota</taxon>
        <taxon>Metazoa</taxon>
        <taxon>Ecdysozoa</taxon>
        <taxon>Nematoda</taxon>
        <taxon>Chromadorea</taxon>
        <taxon>Rhabditida</taxon>
        <taxon>Spirurina</taxon>
        <taxon>Gnathostomatomorpha</taxon>
        <taxon>Gnathostomatoidea</taxon>
        <taxon>Gnathostomatidae</taxon>
        <taxon>Gnathostoma</taxon>
    </lineage>
</organism>
<dbReference type="Pfam" id="PF13432">
    <property type="entry name" value="TPR_16"/>
    <property type="match status" value="1"/>
</dbReference>
<feature type="region of interest" description="Disordered" evidence="2">
    <location>
        <begin position="712"/>
        <end position="818"/>
    </location>
</feature>
<feature type="repeat" description="TPR" evidence="1">
    <location>
        <begin position="613"/>
        <end position="646"/>
    </location>
</feature>
<sequence length="818" mass="92449">MSSKYEGFNDYDHAYDTQHVITDKAFQQAVARSSYGRRPKSSAMRPNSSSLARLNSMASRGTSGVGVLHGLTSSMGTRSSARTHMGTDVNRPMTAVRAAGYSSNLVRGSSFDPLKTTLNERMSSKENGEEVCKKLEKNVNELLKESIFAWEKGDMKTALEKAKEAGRKERSAVKMREQLSVVEQLNLDLTFIVLLNLAHQYMANDLLTEALNTYQVIVKNKMFANSGRLKVNIGNIYFRRKDYKKAIKYYRMSLDQVPNLQKETRVKIMNNIGVAFIKCGEYNEANNMFEQCMEENGDYRSALNLTLTAYCLGDVEKMKDAFQQLLEIPLLVDDESKYVDQEDFMLTQAINNDSLKQWEKDRRQTAQKSIVLAAKIIASAIAPSFSEGYAWCVEAIKQSLYASLATELELNKATEMLKQGDLSNAIQVLTVFSNKETKVASAAANNLALVNLLQGPSKFDDAIRYCEQSLNADRYNANALVNRGNIFFAAGDFDKALQYYKEALTNEASCVQAIYNMGLAYRMQGKMEDALEYFYKLRHILVNNVQVLCQLAAIYESLEDTAQAIELYSQANSIAPTDPAILMKLANIYDREGDKNQAFQCHYDSYRYFPSNISVIEWLGAYYVDAQFADKAVKYFEKAVIMQPKEIKWQLMMASCQRRSGNYQKALELYRQIHQRFPQNIECLKFLVRICMDLGMPEAKTYMEKLSRAEKVKQLRMQRESDSSQGKRSASTASAHSLPPTTSHGGPRSRSGIRTSSARLILDDNKPYEVTQRAMEESDYSYSDPLGPPPTRPKTGHGGQKDEESFENEQLDDSLLPE</sequence>
<evidence type="ECO:0000256" key="1">
    <source>
        <dbReference type="PROSITE-ProRule" id="PRU00339"/>
    </source>
</evidence>
<dbReference type="Proteomes" id="UP001608902">
    <property type="component" value="Unassembled WGS sequence"/>
</dbReference>
<feature type="repeat" description="TPR" evidence="1">
    <location>
        <begin position="477"/>
        <end position="510"/>
    </location>
</feature>
<protein>
    <recommendedName>
        <fullName evidence="5">Intraflagellar transport 88</fullName>
    </recommendedName>
</protein>
<dbReference type="InterPro" id="IPR011990">
    <property type="entry name" value="TPR-like_helical_dom_sf"/>
</dbReference>
<dbReference type="SMART" id="SM00028">
    <property type="entry name" value="TPR"/>
    <property type="match status" value="9"/>
</dbReference>
<keyword evidence="4" id="KW-1185">Reference proteome</keyword>
<dbReference type="EMBL" id="JBGFUD010001712">
    <property type="protein sequence ID" value="MFH4976663.1"/>
    <property type="molecule type" value="Genomic_DNA"/>
</dbReference>
<evidence type="ECO:0008006" key="5">
    <source>
        <dbReference type="Google" id="ProtNLM"/>
    </source>
</evidence>
<feature type="repeat" description="TPR" evidence="1">
    <location>
        <begin position="227"/>
        <end position="260"/>
    </location>
</feature>
<proteinExistence type="predicted"/>
<dbReference type="Gene3D" id="1.25.40.10">
    <property type="entry name" value="Tetratricopeptide repeat domain"/>
    <property type="match status" value="3"/>
</dbReference>
<dbReference type="FunFam" id="1.25.40.10:FF:000468">
    <property type="entry name" value="Intraflagellar transport 88 homolog"/>
    <property type="match status" value="1"/>
</dbReference>